<proteinExistence type="predicted"/>
<dbReference type="EC" id="6.1.1.17" evidence="1"/>
<evidence type="ECO:0000313" key="2">
    <source>
        <dbReference type="Proteomes" id="UP001150603"/>
    </source>
</evidence>
<accession>A0ACC1JFD0</accession>
<evidence type="ECO:0000313" key="1">
    <source>
        <dbReference type="EMBL" id="KAJ1949650.1"/>
    </source>
</evidence>
<name>A0ACC1JFD0_9FUNG</name>
<organism evidence="1 2">
    <name type="scientific">Linderina macrospora</name>
    <dbReference type="NCBI Taxonomy" id="4868"/>
    <lineage>
        <taxon>Eukaryota</taxon>
        <taxon>Fungi</taxon>
        <taxon>Fungi incertae sedis</taxon>
        <taxon>Zoopagomycota</taxon>
        <taxon>Kickxellomycotina</taxon>
        <taxon>Kickxellomycetes</taxon>
        <taxon>Kickxellales</taxon>
        <taxon>Kickxellaceae</taxon>
        <taxon>Linderina</taxon>
    </lineage>
</organism>
<keyword evidence="1" id="KW-0436">Ligase</keyword>
<protein>
    <submittedName>
        <fullName evidence="1">Glutamate--tRNA ligase mitochondrial</fullName>
        <ecNumber evidence="1">6.1.1.17</ecNumber>
    </submittedName>
</protein>
<reference evidence="1" key="1">
    <citation type="submission" date="2022-07" db="EMBL/GenBank/DDBJ databases">
        <title>Phylogenomic reconstructions and comparative analyses of Kickxellomycotina fungi.</title>
        <authorList>
            <person name="Reynolds N.K."/>
            <person name="Stajich J.E."/>
            <person name="Barry K."/>
            <person name="Grigoriev I.V."/>
            <person name="Crous P."/>
            <person name="Smith M.E."/>
        </authorList>
    </citation>
    <scope>NUCLEOTIDE SEQUENCE</scope>
    <source>
        <strain evidence="1">NRRL 5244</strain>
    </source>
</reference>
<sequence length="324" mass="36041">MQFQSTTGFDDAVLLKSDGLPTYHLANVVDDHYMRISHVLRGEEWLISTPKHRMLFHAFGWEPPMYAHLPLLMNSDGSKLSKRNSDGPVRNYIDKGYLPQALVNYVALLGWHPESTQEVFSLSELEEQFTLGGLSRSKSAVSRDRLDWLQKQHLRAAIADDQQVNGLAEQALRTIKIDDSCSDSQKATPETIVKALRLCGDRLAHVGDLQTVAPYLFADPDLSAEEAAAFGCKVPRDIQISVLRQALAQVSAMTSQPDFNPADAESWHAFPKTLSTALGVPPKYSNMMLRYALTGHRTGPALADLMAYLPVTCIQRRLQTALDH</sequence>
<comment type="caution">
    <text evidence="1">The sequence shown here is derived from an EMBL/GenBank/DDBJ whole genome shotgun (WGS) entry which is preliminary data.</text>
</comment>
<keyword evidence="2" id="KW-1185">Reference proteome</keyword>
<dbReference type="Proteomes" id="UP001150603">
    <property type="component" value="Unassembled WGS sequence"/>
</dbReference>
<gene>
    <name evidence="1" type="primary">MSE1</name>
    <name evidence="1" type="ORF">FBU59_001051</name>
</gene>
<dbReference type="EMBL" id="JANBPW010000399">
    <property type="protein sequence ID" value="KAJ1949650.1"/>
    <property type="molecule type" value="Genomic_DNA"/>
</dbReference>